<dbReference type="NCBIfam" id="TIGR02983">
    <property type="entry name" value="SigE-fam_strep"/>
    <property type="match status" value="1"/>
</dbReference>
<evidence type="ECO:0000256" key="4">
    <source>
        <dbReference type="ARBA" id="ARBA00023125"/>
    </source>
</evidence>
<evidence type="ECO:0000256" key="1">
    <source>
        <dbReference type="ARBA" id="ARBA00010641"/>
    </source>
</evidence>
<dbReference type="InterPro" id="IPR013325">
    <property type="entry name" value="RNA_pol_sigma_r2"/>
</dbReference>
<comment type="similarity">
    <text evidence="1">Belongs to the sigma-70 factor family. ECF subfamily.</text>
</comment>
<comment type="caution">
    <text evidence="9">The sequence shown here is derived from an EMBL/GenBank/DDBJ whole genome shotgun (WGS) entry which is preliminary data.</text>
</comment>
<dbReference type="SUPFAM" id="SSF88659">
    <property type="entry name" value="Sigma3 and sigma4 domains of RNA polymerase sigma factors"/>
    <property type="match status" value="1"/>
</dbReference>
<dbReference type="InterPro" id="IPR039425">
    <property type="entry name" value="RNA_pol_sigma-70-like"/>
</dbReference>
<evidence type="ECO:0000259" key="8">
    <source>
        <dbReference type="Pfam" id="PF08281"/>
    </source>
</evidence>
<dbReference type="EMBL" id="JBHMDG010000037">
    <property type="protein sequence ID" value="MFB9315686.1"/>
    <property type="molecule type" value="Genomic_DNA"/>
</dbReference>
<feature type="region of interest" description="Disordered" evidence="6">
    <location>
        <begin position="77"/>
        <end position="98"/>
    </location>
</feature>
<dbReference type="PANTHER" id="PTHR43133">
    <property type="entry name" value="RNA POLYMERASE ECF-TYPE SIGMA FACTO"/>
    <property type="match status" value="1"/>
</dbReference>
<dbReference type="Proteomes" id="UP001589750">
    <property type="component" value="Unassembled WGS sequence"/>
</dbReference>
<dbReference type="InterPro" id="IPR014325">
    <property type="entry name" value="RNA_pol_sigma-E_actinobac"/>
</dbReference>
<dbReference type="RefSeq" id="WP_246084077.1">
    <property type="nucleotide sequence ID" value="NZ_JBHMDG010000037.1"/>
</dbReference>
<dbReference type="InterPro" id="IPR014284">
    <property type="entry name" value="RNA_pol_sigma-70_dom"/>
</dbReference>
<dbReference type="InterPro" id="IPR013249">
    <property type="entry name" value="RNA_pol_sigma70_r4_t2"/>
</dbReference>
<feature type="domain" description="RNA polymerase sigma factor 70 region 4 type 2" evidence="8">
    <location>
        <begin position="104"/>
        <end position="156"/>
    </location>
</feature>
<evidence type="ECO:0000256" key="6">
    <source>
        <dbReference type="SAM" id="MobiDB-lite"/>
    </source>
</evidence>
<dbReference type="Gene3D" id="1.10.10.10">
    <property type="entry name" value="Winged helix-like DNA-binding domain superfamily/Winged helix DNA-binding domain"/>
    <property type="match status" value="1"/>
</dbReference>
<name>A0ABV5KG30_9ACTN</name>
<accession>A0ABV5KG30</accession>
<evidence type="ECO:0000259" key="7">
    <source>
        <dbReference type="Pfam" id="PF04542"/>
    </source>
</evidence>
<dbReference type="SUPFAM" id="SSF88946">
    <property type="entry name" value="Sigma2 domain of RNA polymerase sigma factors"/>
    <property type="match status" value="1"/>
</dbReference>
<evidence type="ECO:0000256" key="3">
    <source>
        <dbReference type="ARBA" id="ARBA00023082"/>
    </source>
</evidence>
<keyword evidence="2" id="KW-0805">Transcription regulation</keyword>
<reference evidence="9 10" key="1">
    <citation type="submission" date="2024-09" db="EMBL/GenBank/DDBJ databases">
        <authorList>
            <person name="Sun Q."/>
            <person name="Mori K."/>
        </authorList>
    </citation>
    <scope>NUCLEOTIDE SEQUENCE [LARGE SCALE GENOMIC DNA]</scope>
    <source>
        <strain evidence="9 10">JCM 9626</strain>
    </source>
</reference>
<feature type="domain" description="RNA polymerase sigma-70 region 2" evidence="7">
    <location>
        <begin position="19"/>
        <end position="79"/>
    </location>
</feature>
<dbReference type="NCBIfam" id="TIGR02937">
    <property type="entry name" value="sigma70-ECF"/>
    <property type="match status" value="1"/>
</dbReference>
<keyword evidence="4" id="KW-0238">DNA-binding</keyword>
<dbReference type="InterPro" id="IPR007627">
    <property type="entry name" value="RNA_pol_sigma70_r2"/>
</dbReference>
<keyword evidence="3" id="KW-0731">Sigma factor</keyword>
<dbReference type="PANTHER" id="PTHR43133:SF50">
    <property type="entry name" value="ECF RNA POLYMERASE SIGMA FACTOR SIGM"/>
    <property type="match status" value="1"/>
</dbReference>
<evidence type="ECO:0000313" key="9">
    <source>
        <dbReference type="EMBL" id="MFB9315686.1"/>
    </source>
</evidence>
<keyword evidence="5" id="KW-0804">Transcription</keyword>
<dbReference type="Pfam" id="PF04542">
    <property type="entry name" value="Sigma70_r2"/>
    <property type="match status" value="1"/>
</dbReference>
<evidence type="ECO:0000256" key="2">
    <source>
        <dbReference type="ARBA" id="ARBA00023015"/>
    </source>
</evidence>
<sequence>MIPHREAAQFDAFVAGASSRLLRTAYLLCGDRGHAEDLVQTALLRTARRWRAARDQPEAYTRRVVVNLAKDRHRARSRRLAEVPMDASPDPVTPGREGEVLDRDALLGVVRGLPDGQRAVLVLRYFDDLSVEETADALGVTTGTVKSQTSRALASLRLTLDPTAPGDPR</sequence>
<evidence type="ECO:0000313" key="10">
    <source>
        <dbReference type="Proteomes" id="UP001589750"/>
    </source>
</evidence>
<dbReference type="Gene3D" id="1.10.1740.10">
    <property type="match status" value="1"/>
</dbReference>
<keyword evidence="10" id="KW-1185">Reference proteome</keyword>
<gene>
    <name evidence="9" type="ORF">ACFFRI_21760</name>
</gene>
<dbReference type="InterPro" id="IPR036388">
    <property type="entry name" value="WH-like_DNA-bd_sf"/>
</dbReference>
<evidence type="ECO:0000256" key="5">
    <source>
        <dbReference type="ARBA" id="ARBA00023163"/>
    </source>
</evidence>
<organism evidence="9 10">
    <name type="scientific">Nocardioides plantarum</name>
    <dbReference type="NCBI Taxonomy" id="29299"/>
    <lineage>
        <taxon>Bacteria</taxon>
        <taxon>Bacillati</taxon>
        <taxon>Actinomycetota</taxon>
        <taxon>Actinomycetes</taxon>
        <taxon>Propionibacteriales</taxon>
        <taxon>Nocardioidaceae</taxon>
        <taxon>Nocardioides</taxon>
    </lineage>
</organism>
<protein>
    <submittedName>
        <fullName evidence="9">SigE family RNA polymerase sigma factor</fullName>
    </submittedName>
</protein>
<dbReference type="Pfam" id="PF08281">
    <property type="entry name" value="Sigma70_r4_2"/>
    <property type="match status" value="1"/>
</dbReference>
<dbReference type="InterPro" id="IPR013324">
    <property type="entry name" value="RNA_pol_sigma_r3/r4-like"/>
</dbReference>
<proteinExistence type="inferred from homology"/>
<dbReference type="CDD" id="cd06171">
    <property type="entry name" value="Sigma70_r4"/>
    <property type="match status" value="1"/>
</dbReference>